<feature type="compositionally biased region" description="Basic and acidic residues" evidence="1">
    <location>
        <begin position="197"/>
        <end position="209"/>
    </location>
</feature>
<reference evidence="2" key="1">
    <citation type="submission" date="2020-05" db="EMBL/GenBank/DDBJ databases">
        <title>WGS assembly of Panicum virgatum.</title>
        <authorList>
            <person name="Lovell J.T."/>
            <person name="Jenkins J."/>
            <person name="Shu S."/>
            <person name="Juenger T.E."/>
            <person name="Schmutz J."/>
        </authorList>
    </citation>
    <scope>NUCLEOTIDE SEQUENCE</scope>
    <source>
        <strain evidence="2">AP13</strain>
    </source>
</reference>
<dbReference type="AlphaFoldDB" id="A0A8T0RFK0"/>
<feature type="region of interest" description="Disordered" evidence="1">
    <location>
        <begin position="1"/>
        <end position="28"/>
    </location>
</feature>
<dbReference type="OrthoDB" id="696629at2759"/>
<name>A0A8T0RFK0_PANVG</name>
<accession>A0A8T0RFK0</accession>
<sequence>MQQGLEHPHTFSCPADLESADPVPSPSPFSRHLAPFRQIHPDTNSIDLALAGGMALRRSKPFLAAFPLIDAAIEGAGGLSRDEFRSARARIVELLCDAADDDGKVEGFCELLDEALAGSLATLRAVPAEKIELASGDLVGAVGTLMKDHPSERVRGLARDVVRGWRAGVEAALARDRAAMDVLDGLSSTLPPPTANRDTKTKKEGKLPDEQQQPRARKTPAAITSSHPSTAVSKKGVPIASASKAKPSANMKAPAVVPAQPKKKTPPVVVRSIAADEGKKMEATKRKLHERYQEAEDAKRQRKILWIEPRRPPPGMKKGQMQRNAHLASYAAARCFVKSSSLGMRV</sequence>
<feature type="compositionally biased region" description="Low complexity" evidence="1">
    <location>
        <begin position="238"/>
        <end position="255"/>
    </location>
</feature>
<dbReference type="EMBL" id="CM029047">
    <property type="protein sequence ID" value="KAG2583898.1"/>
    <property type="molecule type" value="Genomic_DNA"/>
</dbReference>
<evidence type="ECO:0008006" key="4">
    <source>
        <dbReference type="Google" id="ProtNLM"/>
    </source>
</evidence>
<evidence type="ECO:0000256" key="1">
    <source>
        <dbReference type="SAM" id="MobiDB-lite"/>
    </source>
</evidence>
<evidence type="ECO:0000313" key="2">
    <source>
        <dbReference type="EMBL" id="KAG2583898.1"/>
    </source>
</evidence>
<feature type="compositionally biased region" description="Polar residues" evidence="1">
    <location>
        <begin position="222"/>
        <end position="232"/>
    </location>
</feature>
<comment type="caution">
    <text evidence="2">The sequence shown here is derived from an EMBL/GenBank/DDBJ whole genome shotgun (WGS) entry which is preliminary data.</text>
</comment>
<proteinExistence type="predicted"/>
<dbReference type="Proteomes" id="UP000823388">
    <property type="component" value="Chromosome 6K"/>
</dbReference>
<dbReference type="SUPFAM" id="SSF47676">
    <property type="entry name" value="Conserved domain common to transcription factors TFIIS, elongin A, CRSP70"/>
    <property type="match status" value="1"/>
</dbReference>
<feature type="region of interest" description="Disordered" evidence="1">
    <location>
        <begin position="184"/>
        <end position="268"/>
    </location>
</feature>
<evidence type="ECO:0000313" key="3">
    <source>
        <dbReference type="Proteomes" id="UP000823388"/>
    </source>
</evidence>
<protein>
    <recommendedName>
        <fullName evidence="4">TFIIS N-terminal domain-containing protein</fullName>
    </recommendedName>
</protein>
<dbReference type="InterPro" id="IPR035441">
    <property type="entry name" value="TFIIS/LEDGF_dom_sf"/>
</dbReference>
<keyword evidence="3" id="KW-1185">Reference proteome</keyword>
<dbReference type="PANTHER" id="PTHR47853:SF1">
    <property type="entry name" value="EXPRESSED PROTEIN"/>
    <property type="match status" value="1"/>
</dbReference>
<organism evidence="2 3">
    <name type="scientific">Panicum virgatum</name>
    <name type="common">Blackwell switchgrass</name>
    <dbReference type="NCBI Taxonomy" id="38727"/>
    <lineage>
        <taxon>Eukaryota</taxon>
        <taxon>Viridiplantae</taxon>
        <taxon>Streptophyta</taxon>
        <taxon>Embryophyta</taxon>
        <taxon>Tracheophyta</taxon>
        <taxon>Spermatophyta</taxon>
        <taxon>Magnoliopsida</taxon>
        <taxon>Liliopsida</taxon>
        <taxon>Poales</taxon>
        <taxon>Poaceae</taxon>
        <taxon>PACMAD clade</taxon>
        <taxon>Panicoideae</taxon>
        <taxon>Panicodae</taxon>
        <taxon>Paniceae</taxon>
        <taxon>Panicinae</taxon>
        <taxon>Panicum</taxon>
        <taxon>Panicum sect. Hiantes</taxon>
    </lineage>
</organism>
<dbReference type="PANTHER" id="PTHR47853">
    <property type="entry name" value="EXPRESSED PROTEIN"/>
    <property type="match status" value="1"/>
</dbReference>
<gene>
    <name evidence="2" type="ORF">PVAP13_6KG250300</name>
</gene>